<dbReference type="AlphaFoldDB" id="A0A5B0P394"/>
<dbReference type="EMBL" id="VSWC01000054">
    <property type="protein sequence ID" value="KAA1099752.1"/>
    <property type="molecule type" value="Genomic_DNA"/>
</dbReference>
<reference evidence="4 5" key="1">
    <citation type="submission" date="2019-05" db="EMBL/GenBank/DDBJ databases">
        <title>Emergence of the Ug99 lineage of the wheat stem rust pathogen through somatic hybridization.</title>
        <authorList>
            <person name="Li F."/>
            <person name="Upadhyaya N.M."/>
            <person name="Sperschneider J."/>
            <person name="Matny O."/>
            <person name="Nguyen-Phuc H."/>
            <person name="Mago R."/>
            <person name="Raley C."/>
            <person name="Miller M.E."/>
            <person name="Silverstein K.A.T."/>
            <person name="Henningsen E."/>
            <person name="Hirsch C.D."/>
            <person name="Visser B."/>
            <person name="Pretorius Z.A."/>
            <person name="Steffenson B.J."/>
            <person name="Schwessinger B."/>
            <person name="Dodds P.N."/>
            <person name="Figueroa M."/>
        </authorList>
    </citation>
    <scope>NUCLEOTIDE SEQUENCE [LARGE SCALE GENOMIC DNA]</scope>
    <source>
        <strain evidence="3">21-0</strain>
        <strain evidence="2 5">Ug99</strain>
    </source>
</reference>
<dbReference type="Proteomes" id="UP000325313">
    <property type="component" value="Unassembled WGS sequence"/>
</dbReference>
<proteinExistence type="predicted"/>
<protein>
    <submittedName>
        <fullName evidence="2">Uncharacterized protein</fullName>
    </submittedName>
</protein>
<keyword evidence="4" id="KW-1185">Reference proteome</keyword>
<evidence type="ECO:0000313" key="4">
    <source>
        <dbReference type="Proteomes" id="UP000324748"/>
    </source>
</evidence>
<evidence type="ECO:0000313" key="5">
    <source>
        <dbReference type="Proteomes" id="UP000325313"/>
    </source>
</evidence>
<organism evidence="2 5">
    <name type="scientific">Puccinia graminis f. sp. tritici</name>
    <dbReference type="NCBI Taxonomy" id="56615"/>
    <lineage>
        <taxon>Eukaryota</taxon>
        <taxon>Fungi</taxon>
        <taxon>Dikarya</taxon>
        <taxon>Basidiomycota</taxon>
        <taxon>Pucciniomycotina</taxon>
        <taxon>Pucciniomycetes</taxon>
        <taxon>Pucciniales</taxon>
        <taxon>Pucciniaceae</taxon>
        <taxon>Puccinia</taxon>
    </lineage>
</organism>
<name>A0A5B0P394_PUCGR</name>
<accession>A0A5B0P394</accession>
<sequence length="108" mass="12230">MRVLGQVGLPVHNISTMGYFKLLVTSSVDFNPITEPTLDHFDSLFLRESGNAAARLIQAAYKLQPIRKRDSIQLVLRSLYRVSISQDYDQPGHHDTIQRGDASQLVYE</sequence>
<dbReference type="Proteomes" id="UP000324748">
    <property type="component" value="Unassembled WGS sequence"/>
</dbReference>
<evidence type="ECO:0000313" key="2">
    <source>
        <dbReference type="EMBL" id="KAA1095416.1"/>
    </source>
</evidence>
<evidence type="ECO:0000313" key="3">
    <source>
        <dbReference type="EMBL" id="KAA1099752.1"/>
    </source>
</evidence>
<feature type="region of interest" description="Disordered" evidence="1">
    <location>
        <begin position="87"/>
        <end position="108"/>
    </location>
</feature>
<comment type="caution">
    <text evidence="2">The sequence shown here is derived from an EMBL/GenBank/DDBJ whole genome shotgun (WGS) entry which is preliminary data.</text>
</comment>
<gene>
    <name evidence="3" type="ORF">PGT21_019403</name>
    <name evidence="2" type="ORF">PGTUg99_030206</name>
</gene>
<evidence type="ECO:0000256" key="1">
    <source>
        <dbReference type="SAM" id="MobiDB-lite"/>
    </source>
</evidence>
<dbReference type="EMBL" id="VDEP01000372">
    <property type="protein sequence ID" value="KAA1095416.1"/>
    <property type="molecule type" value="Genomic_DNA"/>
</dbReference>